<reference evidence="3" key="1">
    <citation type="submission" date="2023-04" db="EMBL/GenBank/DDBJ databases">
        <title>Ambrosiozyma monospora NBRC 1965.</title>
        <authorList>
            <person name="Ichikawa N."/>
            <person name="Sato H."/>
            <person name="Tonouchi N."/>
        </authorList>
    </citation>
    <scope>NUCLEOTIDE SEQUENCE</scope>
    <source>
        <strain evidence="3">NBRC 1965</strain>
    </source>
</reference>
<dbReference type="SUPFAM" id="SSF55961">
    <property type="entry name" value="Bet v1-like"/>
    <property type="match status" value="1"/>
</dbReference>
<dbReference type="OrthoDB" id="426882at2759"/>
<name>A0A9W6WE75_AMBMO</name>
<dbReference type="EMBL" id="BSXU01018552">
    <property type="protein sequence ID" value="GME85441.1"/>
    <property type="molecule type" value="Genomic_DNA"/>
</dbReference>
<evidence type="ECO:0000313" key="3">
    <source>
        <dbReference type="EMBL" id="GME85441.1"/>
    </source>
</evidence>
<gene>
    <name evidence="2" type="ORF">Amon01_000887300</name>
    <name evidence="3" type="ORF">Amon01_001016400</name>
</gene>
<protein>
    <submittedName>
        <fullName evidence="3">Unnamed protein product</fullName>
    </submittedName>
</protein>
<dbReference type="GO" id="GO:0051537">
    <property type="term" value="F:2 iron, 2 sulfur cluster binding"/>
    <property type="evidence" value="ECO:0007669"/>
    <property type="project" value="InterPro"/>
</dbReference>
<keyword evidence="4" id="KW-1185">Reference proteome</keyword>
<proteinExistence type="predicted"/>
<feature type="domain" description="Aromatic-ring-hydroxylating dioxygenase alpha subunit C-terminal" evidence="1">
    <location>
        <begin position="12"/>
        <end position="69"/>
    </location>
</feature>
<organism evidence="3 4">
    <name type="scientific">Ambrosiozyma monospora</name>
    <name type="common">Yeast</name>
    <name type="synonym">Endomycopsis monosporus</name>
    <dbReference type="NCBI Taxonomy" id="43982"/>
    <lineage>
        <taxon>Eukaryota</taxon>
        <taxon>Fungi</taxon>
        <taxon>Dikarya</taxon>
        <taxon>Ascomycota</taxon>
        <taxon>Saccharomycotina</taxon>
        <taxon>Pichiomycetes</taxon>
        <taxon>Pichiales</taxon>
        <taxon>Pichiaceae</taxon>
        <taxon>Ambrosiozyma</taxon>
    </lineage>
</organism>
<sequence length="70" mass="8305">MEFEYYFNGSDEEYDKYFKFARQVAMEDIWLCEAAQKNLDMGVYPKGVLNPNAESGVVYYQKLLKQKMTQ</sequence>
<dbReference type="InterPro" id="IPR015879">
    <property type="entry name" value="Ring_hydroxy_dOase_asu_C_dom"/>
</dbReference>
<evidence type="ECO:0000313" key="2">
    <source>
        <dbReference type="EMBL" id="GME67527.1"/>
    </source>
</evidence>
<dbReference type="EMBL" id="BSXU01008862">
    <property type="protein sequence ID" value="GME67527.1"/>
    <property type="molecule type" value="Genomic_DNA"/>
</dbReference>
<comment type="caution">
    <text evidence="3">The sequence shown here is derived from an EMBL/GenBank/DDBJ whole genome shotgun (WGS) entry which is preliminary data.</text>
</comment>
<accession>A0A9W6WE75</accession>
<evidence type="ECO:0000313" key="4">
    <source>
        <dbReference type="Proteomes" id="UP001165063"/>
    </source>
</evidence>
<dbReference type="GO" id="GO:0005506">
    <property type="term" value="F:iron ion binding"/>
    <property type="evidence" value="ECO:0007669"/>
    <property type="project" value="InterPro"/>
</dbReference>
<dbReference type="Pfam" id="PF00848">
    <property type="entry name" value="Ring_hydroxyl_A"/>
    <property type="match status" value="1"/>
</dbReference>
<evidence type="ECO:0000259" key="1">
    <source>
        <dbReference type="Pfam" id="PF00848"/>
    </source>
</evidence>
<dbReference type="Gene3D" id="3.90.380.10">
    <property type="entry name" value="Naphthalene 1,2-dioxygenase Alpha Subunit, Chain A, domain 1"/>
    <property type="match status" value="1"/>
</dbReference>
<dbReference type="Proteomes" id="UP001165063">
    <property type="component" value="Unassembled WGS sequence"/>
</dbReference>
<dbReference type="AlphaFoldDB" id="A0A9W6WE75"/>